<organism evidence="1 2">
    <name type="scientific">Marinilabilia salmonicolor</name>
    <dbReference type="NCBI Taxonomy" id="989"/>
    <lineage>
        <taxon>Bacteria</taxon>
        <taxon>Pseudomonadati</taxon>
        <taxon>Bacteroidota</taxon>
        <taxon>Bacteroidia</taxon>
        <taxon>Marinilabiliales</taxon>
        <taxon>Marinilabiliaceae</taxon>
        <taxon>Marinilabilia</taxon>
    </lineage>
</organism>
<evidence type="ECO:0000313" key="2">
    <source>
        <dbReference type="Proteomes" id="UP000252733"/>
    </source>
</evidence>
<protein>
    <submittedName>
        <fullName evidence="1">Uncharacterized protein</fullName>
    </submittedName>
</protein>
<accession>A0A368V8G9</accession>
<name>A0A368V8G9_9BACT</name>
<keyword evidence="2" id="KW-1185">Reference proteome</keyword>
<sequence length="55" mass="6157">MSGKFLLIALSLTNPNKDNHLSGSFFVPSGLISINPDVKCFFFSLICFKLRVYES</sequence>
<comment type="caution">
    <text evidence="1">The sequence shown here is derived from an EMBL/GenBank/DDBJ whole genome shotgun (WGS) entry which is preliminary data.</text>
</comment>
<dbReference type="Proteomes" id="UP000252733">
    <property type="component" value="Unassembled WGS sequence"/>
</dbReference>
<evidence type="ECO:0000313" key="1">
    <source>
        <dbReference type="EMBL" id="RCW37419.1"/>
    </source>
</evidence>
<gene>
    <name evidence="1" type="ORF">DFO77_106113</name>
</gene>
<dbReference type="EMBL" id="QPIZ01000006">
    <property type="protein sequence ID" value="RCW37419.1"/>
    <property type="molecule type" value="Genomic_DNA"/>
</dbReference>
<reference evidence="1 2" key="1">
    <citation type="submission" date="2018-07" db="EMBL/GenBank/DDBJ databases">
        <title>Freshwater and sediment microbial communities from various areas in North America, analyzing microbe dynamics in response to fracking.</title>
        <authorList>
            <person name="Lamendella R."/>
        </authorList>
    </citation>
    <scope>NUCLEOTIDE SEQUENCE [LARGE SCALE GENOMIC DNA]</scope>
    <source>
        <strain evidence="1 2">160A</strain>
    </source>
</reference>
<dbReference type="AlphaFoldDB" id="A0A368V8G9"/>
<proteinExistence type="predicted"/>